<organism evidence="3 4">
    <name type="scientific">Oribacterium asaccharolyticum ACB7</name>
    <dbReference type="NCBI Taxonomy" id="796944"/>
    <lineage>
        <taxon>Bacteria</taxon>
        <taxon>Bacillati</taxon>
        <taxon>Bacillota</taxon>
        <taxon>Clostridia</taxon>
        <taxon>Lachnospirales</taxon>
        <taxon>Lachnospiraceae</taxon>
        <taxon>Oribacterium</taxon>
    </lineage>
</organism>
<proteinExistence type="predicted"/>
<reference evidence="3 4" key="1">
    <citation type="submission" date="2011-08" db="EMBL/GenBank/DDBJ databases">
        <title>The Genome Sequence of Oribacterium sp. ACB7.</title>
        <authorList>
            <consortium name="The Broad Institute Genome Sequencing Platform"/>
            <person name="Earl A."/>
            <person name="Ward D."/>
            <person name="Feldgarden M."/>
            <person name="Gevers D."/>
            <person name="Sizova M."/>
            <person name="Hazen A."/>
            <person name="Epstein S."/>
            <person name="Young S.K."/>
            <person name="Zeng Q."/>
            <person name="Gargeya S."/>
            <person name="Fitzgerald M."/>
            <person name="Haas B."/>
            <person name="Abouelleil A."/>
            <person name="Alvarado L."/>
            <person name="Arachchi H.M."/>
            <person name="Berlin A."/>
            <person name="Brown A."/>
            <person name="Chapman S.B."/>
            <person name="Chen Z."/>
            <person name="Dunbar C."/>
            <person name="Freedman E."/>
            <person name="Gearin G."/>
            <person name="Gellesch M."/>
            <person name="Goldberg J."/>
            <person name="Griggs A."/>
            <person name="Gujja S."/>
            <person name="Heiman D."/>
            <person name="Howarth C."/>
            <person name="Larson L."/>
            <person name="Lui A."/>
            <person name="MacDonald P.J.P."/>
            <person name="Montmayeur A."/>
            <person name="Murphy C."/>
            <person name="Neiman D."/>
            <person name="Pearson M."/>
            <person name="Priest M."/>
            <person name="Roberts A."/>
            <person name="Saif S."/>
            <person name="Shea T."/>
            <person name="Shenoy N."/>
            <person name="Sisk P."/>
            <person name="Stolte C."/>
            <person name="Sykes S."/>
            <person name="Wortman J."/>
            <person name="Nusbaum C."/>
            <person name="Birren B."/>
        </authorList>
    </citation>
    <scope>NUCLEOTIDE SEQUENCE [LARGE SCALE GENOMIC DNA]</scope>
    <source>
        <strain evidence="3 4">ACB7</strain>
    </source>
</reference>
<comment type="caution">
    <text evidence="3">The sequence shown here is derived from an EMBL/GenBank/DDBJ whole genome shotgun (WGS) entry which is preliminary data.</text>
</comment>
<evidence type="ECO:0000256" key="1">
    <source>
        <dbReference type="SAM" id="MobiDB-lite"/>
    </source>
</evidence>
<dbReference type="Proteomes" id="UP000003527">
    <property type="component" value="Unassembled WGS sequence"/>
</dbReference>
<protein>
    <submittedName>
        <fullName evidence="3">Uncharacterized protein</fullName>
    </submittedName>
</protein>
<sequence length="463" mass="51632">MEEIQQKQREEEKKSYGKKRKSLLGIFLTVLPLILGALVVFLLYRYGKQVIRERDTHNEALIHEAAQAPSDADYSGALFEKLKNGEELRILLLGDGDLHSDSVSLTALKSKLEKDSGGKIVFEEAELPDNATSLSGYLILKGEGSGTNLSSNPDLIVLSFGNYDEPYTFPYYYELLLRTVMENYSEASILPIISYKALSPEGYSKDNAMVLQNISSHYGIEPLNFAAVLAKQEEHPDSVMENQEEFQRFQEKYFVSAMISAMETVKKGEEASPINPILEEGRECIAIPRSLWKDYGTTALLLSEEELEKLSLKGRHGMLALSTALHAGENKGNLYVDGILEGNYSLTGESYLGILSRDVSMRQQCILNFETEEEKNNFQSLYFLSPIPLEKGLKNGTVLPLPEITAESSQEMPSETAVPEESSTDRQTQEKNSDAENKVEEKTNTMEGSTEELIGIYDGDAHS</sequence>
<keyword evidence="4" id="KW-1185">Reference proteome</keyword>
<gene>
    <name evidence="3" type="ORF">HMPREF9624_00295</name>
</gene>
<keyword evidence="2" id="KW-0472">Membrane</keyword>
<keyword evidence="2" id="KW-0812">Transmembrane</keyword>
<dbReference type="EMBL" id="AFZD01000016">
    <property type="protein sequence ID" value="EHL11988.1"/>
    <property type="molecule type" value="Genomic_DNA"/>
</dbReference>
<name>G9WUH0_9FIRM</name>
<dbReference type="RefSeq" id="WP_009536228.1">
    <property type="nucleotide sequence ID" value="NZ_JH414504.1"/>
</dbReference>
<evidence type="ECO:0000313" key="3">
    <source>
        <dbReference type="EMBL" id="EHL11988.1"/>
    </source>
</evidence>
<keyword evidence="2" id="KW-1133">Transmembrane helix</keyword>
<accession>G9WUH0</accession>
<evidence type="ECO:0000313" key="4">
    <source>
        <dbReference type="Proteomes" id="UP000003527"/>
    </source>
</evidence>
<dbReference type="AlphaFoldDB" id="G9WUH0"/>
<dbReference type="PATRIC" id="fig|796944.3.peg.1002"/>
<feature type="region of interest" description="Disordered" evidence="1">
    <location>
        <begin position="404"/>
        <end position="463"/>
    </location>
</feature>
<dbReference type="HOGENOM" id="CLU_590312_0_0_9"/>
<feature type="compositionally biased region" description="Basic and acidic residues" evidence="1">
    <location>
        <begin position="423"/>
        <end position="444"/>
    </location>
</feature>
<evidence type="ECO:0000256" key="2">
    <source>
        <dbReference type="SAM" id="Phobius"/>
    </source>
</evidence>
<feature type="transmembrane region" description="Helical" evidence="2">
    <location>
        <begin position="23"/>
        <end position="44"/>
    </location>
</feature>